<proteinExistence type="predicted"/>
<evidence type="ECO:0000313" key="2">
    <source>
        <dbReference type="Proteomes" id="UP001054837"/>
    </source>
</evidence>
<dbReference type="EMBL" id="BPLQ01006349">
    <property type="protein sequence ID" value="GIY21824.1"/>
    <property type="molecule type" value="Genomic_DNA"/>
</dbReference>
<name>A0AAV4RLA5_9ARAC</name>
<reference evidence="1 2" key="1">
    <citation type="submission" date="2021-06" db="EMBL/GenBank/DDBJ databases">
        <title>Caerostris darwini draft genome.</title>
        <authorList>
            <person name="Kono N."/>
            <person name="Arakawa K."/>
        </authorList>
    </citation>
    <scope>NUCLEOTIDE SEQUENCE [LARGE SCALE GENOMIC DNA]</scope>
</reference>
<accession>A0AAV4RLA5</accession>
<evidence type="ECO:0000313" key="1">
    <source>
        <dbReference type="EMBL" id="GIY21824.1"/>
    </source>
</evidence>
<comment type="caution">
    <text evidence="1">The sequence shown here is derived from an EMBL/GenBank/DDBJ whole genome shotgun (WGS) entry which is preliminary data.</text>
</comment>
<dbReference type="AlphaFoldDB" id="A0AAV4RLA5"/>
<protein>
    <submittedName>
        <fullName evidence="1">Uncharacterized protein</fullName>
    </submittedName>
</protein>
<sequence>MQVFQANPDGKLDIHDCLAPTTYATITHNRSLKYHQPISLFPTHFPTANRAFIASRTLTVSVQARIRLNFRKALQPLDDKLHSIGPI</sequence>
<dbReference type="Proteomes" id="UP001054837">
    <property type="component" value="Unassembled WGS sequence"/>
</dbReference>
<keyword evidence="2" id="KW-1185">Reference proteome</keyword>
<organism evidence="1 2">
    <name type="scientific">Caerostris darwini</name>
    <dbReference type="NCBI Taxonomy" id="1538125"/>
    <lineage>
        <taxon>Eukaryota</taxon>
        <taxon>Metazoa</taxon>
        <taxon>Ecdysozoa</taxon>
        <taxon>Arthropoda</taxon>
        <taxon>Chelicerata</taxon>
        <taxon>Arachnida</taxon>
        <taxon>Araneae</taxon>
        <taxon>Araneomorphae</taxon>
        <taxon>Entelegynae</taxon>
        <taxon>Araneoidea</taxon>
        <taxon>Araneidae</taxon>
        <taxon>Caerostris</taxon>
    </lineage>
</organism>
<gene>
    <name evidence="1" type="ORF">CDAR_179761</name>
</gene>